<accession>A0A4Q2TT02</accession>
<evidence type="ECO:0000256" key="4">
    <source>
        <dbReference type="ARBA" id="ARBA00023235"/>
    </source>
</evidence>
<keyword evidence="4 7" id="KW-0413">Isomerase</keyword>
<evidence type="ECO:0000256" key="5">
    <source>
        <dbReference type="ARBA" id="ARBA00041564"/>
    </source>
</evidence>
<dbReference type="Gene3D" id="3.60.120.10">
    <property type="entry name" value="Anthranilate synthase"/>
    <property type="match status" value="1"/>
</dbReference>
<comment type="similarity">
    <text evidence="2">Belongs to the isochorismate synthase family.</text>
</comment>
<reference evidence="7 8" key="1">
    <citation type="submission" date="2019-01" db="EMBL/GenBank/DDBJ databases">
        <authorList>
            <person name="Deng T."/>
        </authorList>
    </citation>
    <scope>NUCLEOTIDE SEQUENCE [LARGE SCALE GENOMIC DNA]</scope>
    <source>
        <strain evidence="7 8">F8825</strain>
    </source>
</reference>
<dbReference type="Proteomes" id="UP000291088">
    <property type="component" value="Unassembled WGS sequence"/>
</dbReference>
<dbReference type="EC" id="5.4.4.2" evidence="3"/>
<comment type="catalytic activity">
    <reaction evidence="1">
        <text>chorismate = isochorismate</text>
        <dbReference type="Rhea" id="RHEA:18985"/>
        <dbReference type="ChEBI" id="CHEBI:29748"/>
        <dbReference type="ChEBI" id="CHEBI:29780"/>
        <dbReference type="EC" id="5.4.4.2"/>
    </reaction>
</comment>
<evidence type="ECO:0000313" key="7">
    <source>
        <dbReference type="EMBL" id="RYC23938.1"/>
    </source>
</evidence>
<name>A0A4Q2TT02_9HYPH</name>
<dbReference type="NCBIfam" id="TIGR00543">
    <property type="entry name" value="isochor_syn"/>
    <property type="match status" value="1"/>
</dbReference>
<dbReference type="PANTHER" id="PTHR42839:SF2">
    <property type="entry name" value="ISOCHORISMATE SYNTHASE ENTC"/>
    <property type="match status" value="1"/>
</dbReference>
<evidence type="ECO:0000256" key="2">
    <source>
        <dbReference type="ARBA" id="ARBA00005297"/>
    </source>
</evidence>
<dbReference type="PANTHER" id="PTHR42839">
    <property type="entry name" value="ISOCHORISMATE SYNTHASE ENTC"/>
    <property type="match status" value="1"/>
</dbReference>
<dbReference type="OrthoDB" id="9806579at2"/>
<evidence type="ECO:0000256" key="1">
    <source>
        <dbReference type="ARBA" id="ARBA00000799"/>
    </source>
</evidence>
<gene>
    <name evidence="7" type="ORF">EUU22_02395</name>
</gene>
<dbReference type="InterPro" id="IPR004561">
    <property type="entry name" value="IsoChor_synthase"/>
</dbReference>
<evidence type="ECO:0000259" key="6">
    <source>
        <dbReference type="Pfam" id="PF00425"/>
    </source>
</evidence>
<organism evidence="7 8">
    <name type="scientific">Ciceribacter ferrooxidans</name>
    <dbReference type="NCBI Taxonomy" id="2509717"/>
    <lineage>
        <taxon>Bacteria</taxon>
        <taxon>Pseudomonadati</taxon>
        <taxon>Pseudomonadota</taxon>
        <taxon>Alphaproteobacteria</taxon>
        <taxon>Hyphomicrobiales</taxon>
        <taxon>Rhizobiaceae</taxon>
        <taxon>Ciceribacter</taxon>
    </lineage>
</organism>
<dbReference type="EMBL" id="SDVB01000101">
    <property type="protein sequence ID" value="RYC23938.1"/>
    <property type="molecule type" value="Genomic_DNA"/>
</dbReference>
<dbReference type="AlphaFoldDB" id="A0A4Q2TT02"/>
<protein>
    <recommendedName>
        <fullName evidence="3">isochorismate synthase</fullName>
        <ecNumber evidence="3">5.4.4.2</ecNumber>
    </recommendedName>
    <alternativeName>
        <fullName evidence="5">Isochorismate mutase</fullName>
    </alternativeName>
</protein>
<dbReference type="SUPFAM" id="SSF56322">
    <property type="entry name" value="ADC synthase"/>
    <property type="match status" value="1"/>
</dbReference>
<dbReference type="RefSeq" id="WP_129330507.1">
    <property type="nucleotide sequence ID" value="NZ_SDVB01000101.1"/>
</dbReference>
<feature type="domain" description="Chorismate-utilising enzyme C-terminal" evidence="6">
    <location>
        <begin position="120"/>
        <end position="379"/>
    </location>
</feature>
<dbReference type="InterPro" id="IPR005801">
    <property type="entry name" value="ADC_synthase"/>
</dbReference>
<dbReference type="GO" id="GO:0009697">
    <property type="term" value="P:salicylic acid biosynthetic process"/>
    <property type="evidence" value="ECO:0007669"/>
    <property type="project" value="TreeGrafter"/>
</dbReference>
<comment type="caution">
    <text evidence="7">The sequence shown here is derived from an EMBL/GenBank/DDBJ whole genome shotgun (WGS) entry which is preliminary data.</text>
</comment>
<dbReference type="InterPro" id="IPR015890">
    <property type="entry name" value="Chorismate_C"/>
</dbReference>
<evidence type="ECO:0000313" key="8">
    <source>
        <dbReference type="Proteomes" id="UP000291088"/>
    </source>
</evidence>
<dbReference type="GO" id="GO:0008909">
    <property type="term" value="F:isochorismate synthase activity"/>
    <property type="evidence" value="ECO:0007669"/>
    <property type="project" value="UniProtKB-EC"/>
</dbReference>
<evidence type="ECO:0000256" key="3">
    <source>
        <dbReference type="ARBA" id="ARBA00012824"/>
    </source>
</evidence>
<keyword evidence="8" id="KW-1185">Reference proteome</keyword>
<proteinExistence type="inferred from homology"/>
<dbReference type="Pfam" id="PF00425">
    <property type="entry name" value="Chorismate_bind"/>
    <property type="match status" value="1"/>
</dbReference>
<sequence length="397" mass="42424">MVHPSTLNDILPEDRAFPANRPSYVLRSGDETLLAYGVARELPGGTISDLASRVRRHFEEYPTGPDILVGAIPYAREASAYLLRPEKALRVMGRHELGVPGGHLAPQGFAMQVTADPSADAFSAAVARGLARLCEDGGSLRKIVLSRSVRLAVGNDISIPALIARLAVDDAVVTFATPLPPREGSPRFLVGATPELLVERRGPRVFSHPLAGSARRSPDSVHDREAAEALLRSEKDRREHALVVEQIMDVLSPLCTDLAAPDGVMLKATRSMWHLGTRIKGTLKDIGTSSIELAALLHPTPAVCGMPRSEADAAIRDLEGYDRGFYAGAVGWCDSSGDGRWYVSIRCAEIEGRNARLYAGAGIVPGSTPEGELAETAHKFSAMLEAFGLSVAQIGEA</sequence>